<dbReference type="AlphaFoldDB" id="A0A8S4EH84"/>
<evidence type="ECO:0000313" key="2">
    <source>
        <dbReference type="Proteomes" id="UP000653454"/>
    </source>
</evidence>
<dbReference type="EMBL" id="CAJHNJ030000017">
    <property type="protein sequence ID" value="CAG9115354.1"/>
    <property type="molecule type" value="Genomic_DNA"/>
</dbReference>
<comment type="caution">
    <text evidence="1">The sequence shown here is derived from an EMBL/GenBank/DDBJ whole genome shotgun (WGS) entry which is preliminary data.</text>
</comment>
<accession>A0A8S4EH84</accession>
<evidence type="ECO:0000313" key="1">
    <source>
        <dbReference type="EMBL" id="CAG9115354.1"/>
    </source>
</evidence>
<keyword evidence="2" id="KW-1185">Reference proteome</keyword>
<organism evidence="1 2">
    <name type="scientific">Plutella xylostella</name>
    <name type="common">Diamondback moth</name>
    <name type="synonym">Plutella maculipennis</name>
    <dbReference type="NCBI Taxonomy" id="51655"/>
    <lineage>
        <taxon>Eukaryota</taxon>
        <taxon>Metazoa</taxon>
        <taxon>Ecdysozoa</taxon>
        <taxon>Arthropoda</taxon>
        <taxon>Hexapoda</taxon>
        <taxon>Insecta</taxon>
        <taxon>Pterygota</taxon>
        <taxon>Neoptera</taxon>
        <taxon>Endopterygota</taxon>
        <taxon>Lepidoptera</taxon>
        <taxon>Glossata</taxon>
        <taxon>Ditrysia</taxon>
        <taxon>Yponomeutoidea</taxon>
        <taxon>Plutellidae</taxon>
        <taxon>Plutella</taxon>
    </lineage>
</organism>
<proteinExistence type="predicted"/>
<protein>
    <submittedName>
        <fullName evidence="1">(diamondback moth) hypothetical protein</fullName>
    </submittedName>
</protein>
<name>A0A8S4EH84_PLUXY</name>
<reference evidence="1" key="1">
    <citation type="submission" date="2020-11" db="EMBL/GenBank/DDBJ databases">
        <authorList>
            <person name="Whiteford S."/>
        </authorList>
    </citation>
    <scope>NUCLEOTIDE SEQUENCE</scope>
</reference>
<dbReference type="Proteomes" id="UP000653454">
    <property type="component" value="Unassembled WGS sequence"/>
</dbReference>
<sequence length="246" mass="27500">METISVMQPINLKVVRFELDFTPCFEEESPRKKEIKVPDIKYEKKRPIVPTPPPIKNHNSKRRDVRQLVEELLEELYSDRDWASTSGCGHGSASTASFASSSNYGDQTDAMERSYLEELSISELKEQLSEWQTRLSGAGARLARGLRARDRRRRRQRRLCAALTLLLQHINPRKLSKGVGGDTVVRGGPARPRAAVTVSVNIASAGRLRSLKCRRGMAFSGRGIVRVVRMRGRVAARAGPPGRGPR</sequence>
<gene>
    <name evidence="1" type="ORF">PLXY2_LOCUS5734</name>
</gene>